<keyword evidence="2" id="KW-1185">Reference proteome</keyword>
<protein>
    <submittedName>
        <fullName evidence="1">Uncharacterized protein</fullName>
    </submittedName>
</protein>
<comment type="caution">
    <text evidence="1">The sequence shown here is derived from an EMBL/GenBank/DDBJ whole genome shotgun (WGS) entry which is preliminary data.</text>
</comment>
<dbReference type="RefSeq" id="WP_183253612.1">
    <property type="nucleotide sequence ID" value="NZ_JACHEP010000008.1"/>
</dbReference>
<dbReference type="EMBL" id="JACHEP010000008">
    <property type="protein sequence ID" value="MBB5324668.1"/>
    <property type="molecule type" value="Genomic_DNA"/>
</dbReference>
<sequence length="71" mass="8360">MAKVPNFSECQPRFIAFCKAHGLTEGDDFKPYEYIIWVQEKVAEFRKLKGFKSHEPFTDGMHAEFTRFLGR</sequence>
<evidence type="ECO:0000313" key="2">
    <source>
        <dbReference type="Proteomes" id="UP000520011"/>
    </source>
</evidence>
<gene>
    <name evidence="1" type="ORF">HNQ34_001766</name>
</gene>
<reference evidence="1 2" key="1">
    <citation type="submission" date="2020-08" db="EMBL/GenBank/DDBJ databases">
        <title>Genomic Encyclopedia of Type Strains, Phase IV (KMG-IV): sequencing the most valuable type-strain genomes for metagenomic binning, comparative biology and taxonomic classification.</title>
        <authorList>
            <person name="Goeker M."/>
        </authorList>
    </citation>
    <scope>NUCLEOTIDE SEQUENCE [LARGE SCALE GENOMIC DNA]</scope>
    <source>
        <strain evidence="1 2">DSM 16325</strain>
    </source>
</reference>
<dbReference type="AlphaFoldDB" id="A0A7W8IQ41"/>
<proteinExistence type="predicted"/>
<organism evidence="1 2">
    <name type="scientific">Anoxybacteroides tepidamans</name>
    <dbReference type="NCBI Taxonomy" id="265948"/>
    <lineage>
        <taxon>Bacteria</taxon>
        <taxon>Bacillati</taxon>
        <taxon>Bacillota</taxon>
        <taxon>Bacilli</taxon>
        <taxon>Bacillales</taxon>
        <taxon>Anoxybacillaceae</taxon>
        <taxon>Anoxybacteroides</taxon>
    </lineage>
</organism>
<name>A0A7W8IQ41_9BACL</name>
<dbReference type="Proteomes" id="UP000520011">
    <property type="component" value="Unassembled WGS sequence"/>
</dbReference>
<evidence type="ECO:0000313" key="1">
    <source>
        <dbReference type="EMBL" id="MBB5324668.1"/>
    </source>
</evidence>
<accession>A0A7W8IQ41</accession>